<comment type="caution">
    <text evidence="3">The sequence shown here is derived from an EMBL/GenBank/DDBJ whole genome shotgun (WGS) entry which is preliminary data.</text>
</comment>
<dbReference type="AlphaFoldDB" id="A0A1B7TJY8"/>
<organism evidence="3 4">
    <name type="scientific">Hanseniaspora valbyensis NRRL Y-1626</name>
    <dbReference type="NCBI Taxonomy" id="766949"/>
    <lineage>
        <taxon>Eukaryota</taxon>
        <taxon>Fungi</taxon>
        <taxon>Dikarya</taxon>
        <taxon>Ascomycota</taxon>
        <taxon>Saccharomycotina</taxon>
        <taxon>Saccharomycetes</taxon>
        <taxon>Saccharomycodales</taxon>
        <taxon>Saccharomycodaceae</taxon>
        <taxon>Hanseniaspora</taxon>
    </lineage>
</organism>
<gene>
    <name evidence="3" type="ORF">HANVADRAFT_51008</name>
</gene>
<sequence length="281" mass="31489">MSSQSKTSNDNCVSDDHFENNDLRIDNYDTYDPMEDQIEIDNYSAIAQNISILKRFLSWFGIYDTGEQSYQIGDWTTSDNLELYNLDNPNNTNSTDLEDISRILKKEKFKRIKKTVIKATVGITVLSLLLYIIVNLAIVNKEYKNLKEAQSIAEGSVSTYSSSSQHNIFLHKTKSSSTLSTKTISSKSTKKQSSTTTSSSSCKSTKTSTTSTKTTKTKFKTKSAKTSTSTSTATYNGGLLSHLNDFWDDAKDLGENLKEDISEIVEIIDEKIHDHVKEEDA</sequence>
<feature type="region of interest" description="Disordered" evidence="1">
    <location>
        <begin position="181"/>
        <end position="223"/>
    </location>
</feature>
<dbReference type="Proteomes" id="UP000092321">
    <property type="component" value="Unassembled WGS sequence"/>
</dbReference>
<proteinExistence type="predicted"/>
<name>A0A1B7TJY8_9ASCO</name>
<accession>A0A1B7TJY8</accession>
<dbReference type="EMBL" id="LXPE01000001">
    <property type="protein sequence ID" value="OBA29070.1"/>
    <property type="molecule type" value="Genomic_DNA"/>
</dbReference>
<feature type="transmembrane region" description="Helical" evidence="2">
    <location>
        <begin position="115"/>
        <end position="138"/>
    </location>
</feature>
<keyword evidence="2" id="KW-0812">Transmembrane</keyword>
<keyword evidence="2" id="KW-1133">Transmembrane helix</keyword>
<feature type="compositionally biased region" description="Low complexity" evidence="1">
    <location>
        <begin position="181"/>
        <end position="214"/>
    </location>
</feature>
<protein>
    <submittedName>
        <fullName evidence="3">Uncharacterized protein</fullName>
    </submittedName>
</protein>
<evidence type="ECO:0000256" key="1">
    <source>
        <dbReference type="SAM" id="MobiDB-lite"/>
    </source>
</evidence>
<evidence type="ECO:0000313" key="3">
    <source>
        <dbReference type="EMBL" id="OBA29070.1"/>
    </source>
</evidence>
<dbReference type="OrthoDB" id="10454169at2759"/>
<keyword evidence="2" id="KW-0472">Membrane</keyword>
<keyword evidence="4" id="KW-1185">Reference proteome</keyword>
<evidence type="ECO:0000313" key="4">
    <source>
        <dbReference type="Proteomes" id="UP000092321"/>
    </source>
</evidence>
<reference evidence="4" key="1">
    <citation type="journal article" date="2016" name="Proc. Natl. Acad. Sci. U.S.A.">
        <title>Comparative genomics of biotechnologically important yeasts.</title>
        <authorList>
            <person name="Riley R."/>
            <person name="Haridas S."/>
            <person name="Wolfe K.H."/>
            <person name="Lopes M.R."/>
            <person name="Hittinger C.T."/>
            <person name="Goeker M."/>
            <person name="Salamov A.A."/>
            <person name="Wisecaver J.H."/>
            <person name="Long T.M."/>
            <person name="Calvey C.H."/>
            <person name="Aerts A.L."/>
            <person name="Barry K.W."/>
            <person name="Choi C."/>
            <person name="Clum A."/>
            <person name="Coughlan A.Y."/>
            <person name="Deshpande S."/>
            <person name="Douglass A.P."/>
            <person name="Hanson S.J."/>
            <person name="Klenk H.-P."/>
            <person name="LaButti K.M."/>
            <person name="Lapidus A."/>
            <person name="Lindquist E.A."/>
            <person name="Lipzen A.M."/>
            <person name="Meier-Kolthoff J.P."/>
            <person name="Ohm R.A."/>
            <person name="Otillar R.P."/>
            <person name="Pangilinan J.L."/>
            <person name="Peng Y."/>
            <person name="Rokas A."/>
            <person name="Rosa C.A."/>
            <person name="Scheuner C."/>
            <person name="Sibirny A.A."/>
            <person name="Slot J.C."/>
            <person name="Stielow J.B."/>
            <person name="Sun H."/>
            <person name="Kurtzman C.P."/>
            <person name="Blackwell M."/>
            <person name="Grigoriev I.V."/>
            <person name="Jeffries T.W."/>
        </authorList>
    </citation>
    <scope>NUCLEOTIDE SEQUENCE [LARGE SCALE GENOMIC DNA]</scope>
    <source>
        <strain evidence="4">NRRL Y-1626</strain>
    </source>
</reference>
<evidence type="ECO:0000256" key="2">
    <source>
        <dbReference type="SAM" id="Phobius"/>
    </source>
</evidence>